<reference evidence="1 2" key="1">
    <citation type="submission" date="2011-02" db="EMBL/GenBank/DDBJ databases">
        <title>The Genome Sequence of Sphaeroforma arctica JP610.</title>
        <authorList>
            <consortium name="The Broad Institute Genome Sequencing Platform"/>
            <person name="Russ C."/>
            <person name="Cuomo C."/>
            <person name="Young S.K."/>
            <person name="Zeng Q."/>
            <person name="Gargeya S."/>
            <person name="Alvarado L."/>
            <person name="Berlin A."/>
            <person name="Chapman S.B."/>
            <person name="Chen Z."/>
            <person name="Freedman E."/>
            <person name="Gellesch M."/>
            <person name="Goldberg J."/>
            <person name="Griggs A."/>
            <person name="Gujja S."/>
            <person name="Heilman E."/>
            <person name="Heiman D."/>
            <person name="Howarth C."/>
            <person name="Mehta T."/>
            <person name="Neiman D."/>
            <person name="Pearson M."/>
            <person name="Roberts A."/>
            <person name="Saif S."/>
            <person name="Shea T."/>
            <person name="Shenoy N."/>
            <person name="Sisk P."/>
            <person name="Stolte C."/>
            <person name="Sykes S."/>
            <person name="White J."/>
            <person name="Yandava C."/>
            <person name="Burger G."/>
            <person name="Gray M.W."/>
            <person name="Holland P.W.H."/>
            <person name="King N."/>
            <person name="Lang F.B.F."/>
            <person name="Roger A.J."/>
            <person name="Ruiz-Trillo I."/>
            <person name="Haas B."/>
            <person name="Nusbaum C."/>
            <person name="Birren B."/>
        </authorList>
    </citation>
    <scope>NUCLEOTIDE SEQUENCE [LARGE SCALE GENOMIC DNA]</scope>
    <source>
        <strain evidence="1 2">JP610</strain>
    </source>
</reference>
<dbReference type="EMBL" id="KQ253521">
    <property type="protein sequence ID" value="KNC69739.1"/>
    <property type="molecule type" value="Genomic_DNA"/>
</dbReference>
<evidence type="ECO:0008006" key="3">
    <source>
        <dbReference type="Google" id="ProtNLM"/>
    </source>
</evidence>
<evidence type="ECO:0000313" key="1">
    <source>
        <dbReference type="EMBL" id="KNC69739.1"/>
    </source>
</evidence>
<protein>
    <recommendedName>
        <fullName evidence="3">Methyltransferase small domain-containing protein</fullName>
    </recommendedName>
</protein>
<dbReference type="Proteomes" id="UP000054560">
    <property type="component" value="Unassembled WGS sequence"/>
</dbReference>
<feature type="non-terminal residue" evidence="1">
    <location>
        <position position="63"/>
    </location>
</feature>
<gene>
    <name evidence="1" type="ORF">SARC_17744</name>
</gene>
<dbReference type="GeneID" id="25918248"/>
<keyword evidence="2" id="KW-1185">Reference proteome</keyword>
<dbReference type="Gene3D" id="3.40.50.150">
    <property type="entry name" value="Vaccinia Virus protein VP39"/>
    <property type="match status" value="1"/>
</dbReference>
<dbReference type="InterPro" id="IPR029063">
    <property type="entry name" value="SAM-dependent_MTases_sf"/>
</dbReference>
<evidence type="ECO:0000313" key="2">
    <source>
        <dbReference type="Proteomes" id="UP000054560"/>
    </source>
</evidence>
<name>A0A0L0EZC3_9EUKA</name>
<dbReference type="SUPFAM" id="SSF53335">
    <property type="entry name" value="S-adenosyl-L-methionine-dependent methyltransferases"/>
    <property type="match status" value="1"/>
</dbReference>
<organism evidence="1 2">
    <name type="scientific">Sphaeroforma arctica JP610</name>
    <dbReference type="NCBI Taxonomy" id="667725"/>
    <lineage>
        <taxon>Eukaryota</taxon>
        <taxon>Ichthyosporea</taxon>
        <taxon>Ichthyophonida</taxon>
        <taxon>Sphaeroforma</taxon>
    </lineage>
</organism>
<accession>A0A0L0EZC3</accession>
<dbReference type="AlphaFoldDB" id="A0A0L0EZC3"/>
<sequence>MCDQWNDVSSAYAVEVEPFTSLFAGDLVDLLELHADEVVIDAAAGSGCVSLLCAPKCKKVYAT</sequence>
<proteinExistence type="predicted"/>
<dbReference type="RefSeq" id="XP_014143641.1">
    <property type="nucleotide sequence ID" value="XM_014288166.1"/>
</dbReference>